<dbReference type="STRING" id="633194.SAMN05421759_101223"/>
<dbReference type="AlphaFoldDB" id="A0A1N7JUA4"/>
<evidence type="ECO:0000313" key="2">
    <source>
        <dbReference type="EMBL" id="SIS52784.1"/>
    </source>
</evidence>
<proteinExistence type="predicted"/>
<dbReference type="Proteomes" id="UP000186684">
    <property type="component" value="Unassembled WGS sequence"/>
</dbReference>
<name>A0A1N7JUA4_9RHOB</name>
<accession>A0A1N7JUA4</accession>
<evidence type="ECO:0000313" key="3">
    <source>
        <dbReference type="Proteomes" id="UP000186684"/>
    </source>
</evidence>
<protein>
    <submittedName>
        <fullName evidence="2">Uncharacterized protein</fullName>
    </submittedName>
</protein>
<feature type="region of interest" description="Disordered" evidence="1">
    <location>
        <begin position="19"/>
        <end position="51"/>
    </location>
</feature>
<dbReference type="PROSITE" id="PS51257">
    <property type="entry name" value="PROKAR_LIPOPROTEIN"/>
    <property type="match status" value="1"/>
</dbReference>
<organism evidence="2 3">
    <name type="scientific">Roseivivax lentus</name>
    <dbReference type="NCBI Taxonomy" id="633194"/>
    <lineage>
        <taxon>Bacteria</taxon>
        <taxon>Pseudomonadati</taxon>
        <taxon>Pseudomonadota</taxon>
        <taxon>Alphaproteobacteria</taxon>
        <taxon>Rhodobacterales</taxon>
        <taxon>Roseobacteraceae</taxon>
        <taxon>Roseivivax</taxon>
    </lineage>
</organism>
<keyword evidence="3" id="KW-1185">Reference proteome</keyword>
<dbReference type="RefSeq" id="WP_143526033.1">
    <property type="nucleotide sequence ID" value="NZ_FTOQ01000001.1"/>
</dbReference>
<dbReference type="EMBL" id="FTOQ01000001">
    <property type="protein sequence ID" value="SIS52784.1"/>
    <property type="molecule type" value="Genomic_DNA"/>
</dbReference>
<reference evidence="3" key="1">
    <citation type="submission" date="2017-01" db="EMBL/GenBank/DDBJ databases">
        <authorList>
            <person name="Varghese N."/>
            <person name="Submissions S."/>
        </authorList>
    </citation>
    <scope>NUCLEOTIDE SEQUENCE [LARGE SCALE GENOMIC DNA]</scope>
    <source>
        <strain evidence="3">DSM 29430</strain>
    </source>
</reference>
<evidence type="ECO:0000256" key="1">
    <source>
        <dbReference type="SAM" id="MobiDB-lite"/>
    </source>
</evidence>
<sequence>MSRAGAFVVALALAGCTQPEPNPFEEALGPPPPQTTTSVSVSAGSDGVRVGGAITQTRGNVTVGIGF</sequence>
<gene>
    <name evidence="2" type="ORF">SAMN05421759_101223</name>
</gene>